<gene>
    <name evidence="2" type="ORF">GUJ93_ZPchr0006g45041</name>
</gene>
<name>A0A8J5T4Q7_ZIZPA</name>
<dbReference type="AlphaFoldDB" id="A0A8J5T4Q7"/>
<organism evidence="2 3">
    <name type="scientific">Zizania palustris</name>
    <name type="common">Northern wild rice</name>
    <dbReference type="NCBI Taxonomy" id="103762"/>
    <lineage>
        <taxon>Eukaryota</taxon>
        <taxon>Viridiplantae</taxon>
        <taxon>Streptophyta</taxon>
        <taxon>Embryophyta</taxon>
        <taxon>Tracheophyta</taxon>
        <taxon>Spermatophyta</taxon>
        <taxon>Magnoliopsida</taxon>
        <taxon>Liliopsida</taxon>
        <taxon>Poales</taxon>
        <taxon>Poaceae</taxon>
        <taxon>BOP clade</taxon>
        <taxon>Oryzoideae</taxon>
        <taxon>Oryzeae</taxon>
        <taxon>Zizaniinae</taxon>
        <taxon>Zizania</taxon>
    </lineage>
</organism>
<dbReference type="EMBL" id="JAAALK010000283">
    <property type="protein sequence ID" value="KAG8073643.1"/>
    <property type="molecule type" value="Genomic_DNA"/>
</dbReference>
<evidence type="ECO:0000256" key="1">
    <source>
        <dbReference type="SAM" id="MobiDB-lite"/>
    </source>
</evidence>
<reference evidence="2" key="1">
    <citation type="journal article" date="2021" name="bioRxiv">
        <title>Whole Genome Assembly and Annotation of Northern Wild Rice, Zizania palustris L., Supports a Whole Genome Duplication in the Zizania Genus.</title>
        <authorList>
            <person name="Haas M."/>
            <person name="Kono T."/>
            <person name="Macchietto M."/>
            <person name="Millas R."/>
            <person name="McGilp L."/>
            <person name="Shao M."/>
            <person name="Duquette J."/>
            <person name="Hirsch C.N."/>
            <person name="Kimball J."/>
        </authorList>
    </citation>
    <scope>NUCLEOTIDE SEQUENCE</scope>
    <source>
        <tissue evidence="2">Fresh leaf tissue</tissue>
    </source>
</reference>
<evidence type="ECO:0000313" key="2">
    <source>
        <dbReference type="EMBL" id="KAG8073643.1"/>
    </source>
</evidence>
<dbReference type="Proteomes" id="UP000729402">
    <property type="component" value="Unassembled WGS sequence"/>
</dbReference>
<comment type="caution">
    <text evidence="2">The sequence shown here is derived from an EMBL/GenBank/DDBJ whole genome shotgun (WGS) entry which is preliminary data.</text>
</comment>
<evidence type="ECO:0000313" key="3">
    <source>
        <dbReference type="Proteomes" id="UP000729402"/>
    </source>
</evidence>
<sequence>MSNRGGASTMAVRRDGGKRRQQWGVAVGREGWGRFKPAHNTELQRSDLAEITPALTPSSADDHRRLRLVIEGISTVTKQRQQPAASWKPLRWLRRLRKKTKHAEIQNDSPRDIIPVPLRLDAW</sequence>
<proteinExistence type="predicted"/>
<keyword evidence="3" id="KW-1185">Reference proteome</keyword>
<protein>
    <submittedName>
        <fullName evidence="2">Uncharacterized protein</fullName>
    </submittedName>
</protein>
<reference evidence="2" key="2">
    <citation type="submission" date="2021-02" db="EMBL/GenBank/DDBJ databases">
        <authorList>
            <person name="Kimball J.A."/>
            <person name="Haas M.W."/>
            <person name="Macchietto M."/>
            <person name="Kono T."/>
            <person name="Duquette J."/>
            <person name="Shao M."/>
        </authorList>
    </citation>
    <scope>NUCLEOTIDE SEQUENCE</scope>
    <source>
        <tissue evidence="2">Fresh leaf tissue</tissue>
    </source>
</reference>
<accession>A0A8J5T4Q7</accession>
<feature type="region of interest" description="Disordered" evidence="1">
    <location>
        <begin position="1"/>
        <end position="23"/>
    </location>
</feature>